<reference evidence="1" key="1">
    <citation type="submission" date="2022-07" db="EMBL/GenBank/DDBJ databases">
        <title>Phylogenomic reconstructions and comparative analyses of Kickxellomycotina fungi.</title>
        <authorList>
            <person name="Reynolds N.K."/>
            <person name="Stajich J.E."/>
            <person name="Barry K."/>
            <person name="Grigoriev I.V."/>
            <person name="Crous P."/>
            <person name="Smith M.E."/>
        </authorList>
    </citation>
    <scope>NUCLEOTIDE SEQUENCE</scope>
    <source>
        <strain evidence="1">CBS 190363</strain>
    </source>
</reference>
<gene>
    <name evidence="1" type="ORF">IWW38_006190</name>
</gene>
<sequence length="212" mass="22997">MHRYVIGVLGMISDMECYMSISALPMFWNQATQGSLLRLARTAEAGWVGDALTVLDLCARSIHLPLIDLSGVIRVLLQEAQCNPANSAPVQLAFAALDILLHSADADDLLCDYVEQLLPPQIHSLVLQLQEFGIASLAATGSHGGVGWEVSRGLTLIFDYIDSTGLHEQVLLHPPMGTAVQAFVRNRIHHDKLLAAVNACLDRGKRQLAALL</sequence>
<evidence type="ECO:0000313" key="2">
    <source>
        <dbReference type="Proteomes" id="UP001139981"/>
    </source>
</evidence>
<evidence type="ECO:0000313" key="1">
    <source>
        <dbReference type="EMBL" id="KAJ2879053.1"/>
    </source>
</evidence>
<organism evidence="1 2">
    <name type="scientific">Coemansia aciculifera</name>
    <dbReference type="NCBI Taxonomy" id="417176"/>
    <lineage>
        <taxon>Eukaryota</taxon>
        <taxon>Fungi</taxon>
        <taxon>Fungi incertae sedis</taxon>
        <taxon>Zoopagomycota</taxon>
        <taxon>Kickxellomycotina</taxon>
        <taxon>Kickxellomycetes</taxon>
        <taxon>Kickxellales</taxon>
        <taxon>Kickxellaceae</taxon>
        <taxon>Coemansia</taxon>
    </lineage>
</organism>
<proteinExistence type="predicted"/>
<comment type="caution">
    <text evidence="1">The sequence shown here is derived from an EMBL/GenBank/DDBJ whole genome shotgun (WGS) entry which is preliminary data.</text>
</comment>
<accession>A0ACC1LTC9</accession>
<feature type="non-terminal residue" evidence="1">
    <location>
        <position position="212"/>
    </location>
</feature>
<dbReference type="EMBL" id="JANBVB010003402">
    <property type="protein sequence ID" value="KAJ2879053.1"/>
    <property type="molecule type" value="Genomic_DNA"/>
</dbReference>
<keyword evidence="2" id="KW-1185">Reference proteome</keyword>
<name>A0ACC1LTC9_9FUNG</name>
<dbReference type="Proteomes" id="UP001139981">
    <property type="component" value="Unassembled WGS sequence"/>
</dbReference>
<protein>
    <submittedName>
        <fullName evidence="1">Uncharacterized protein</fullName>
    </submittedName>
</protein>